<dbReference type="RefSeq" id="XP_018142115.1">
    <property type="nucleotide sequence ID" value="XM_018285127.1"/>
</dbReference>
<dbReference type="GeneID" id="28849121"/>
<name>A0A179FHT5_METCM</name>
<dbReference type="GO" id="GO:0016747">
    <property type="term" value="F:acyltransferase activity, transferring groups other than amino-acyl groups"/>
    <property type="evidence" value="ECO:0007669"/>
    <property type="project" value="InterPro"/>
</dbReference>
<organism evidence="2 3">
    <name type="scientific">Pochonia chlamydosporia 170</name>
    <dbReference type="NCBI Taxonomy" id="1380566"/>
    <lineage>
        <taxon>Eukaryota</taxon>
        <taxon>Fungi</taxon>
        <taxon>Dikarya</taxon>
        <taxon>Ascomycota</taxon>
        <taxon>Pezizomycotina</taxon>
        <taxon>Sordariomycetes</taxon>
        <taxon>Hypocreomycetidae</taxon>
        <taxon>Hypocreales</taxon>
        <taxon>Clavicipitaceae</taxon>
        <taxon>Pochonia</taxon>
    </lineage>
</organism>
<dbReference type="KEGG" id="pchm:VFPPC_06022"/>
<dbReference type="Proteomes" id="UP000078397">
    <property type="component" value="Unassembled WGS sequence"/>
</dbReference>
<keyword evidence="3" id="KW-1185">Reference proteome</keyword>
<dbReference type="InterPro" id="IPR052523">
    <property type="entry name" value="Trichothecene_AcTrans"/>
</dbReference>
<reference evidence="2 3" key="1">
    <citation type="journal article" date="2016" name="PLoS Pathog.">
        <title>Biosynthesis of antibiotic leucinostatins in bio-control fungus Purpureocillium lilacinum and their inhibition on phytophthora revealed by genome mining.</title>
        <authorList>
            <person name="Wang G."/>
            <person name="Liu Z."/>
            <person name="Lin R."/>
            <person name="Li E."/>
            <person name="Mao Z."/>
            <person name="Ling J."/>
            <person name="Yang Y."/>
            <person name="Yin W.B."/>
            <person name="Xie B."/>
        </authorList>
    </citation>
    <scope>NUCLEOTIDE SEQUENCE [LARGE SCALE GENOMIC DNA]</scope>
    <source>
        <strain evidence="2">170</strain>
    </source>
</reference>
<feature type="domain" description="N-acetyltransferase" evidence="1">
    <location>
        <begin position="157"/>
        <end position="220"/>
    </location>
</feature>
<evidence type="ECO:0000313" key="3">
    <source>
        <dbReference type="Proteomes" id="UP000078397"/>
    </source>
</evidence>
<dbReference type="PANTHER" id="PTHR42791:SF17">
    <property type="entry name" value="ACETYLTRANSFERASE, GNAT FAMILY FAMILY (AFU_ORTHOLOGUE AFUA_8G05690)"/>
    <property type="match status" value="1"/>
</dbReference>
<dbReference type="STRING" id="1380566.A0A179FHT5"/>
<proteinExistence type="predicted"/>
<dbReference type="InterPro" id="IPR000182">
    <property type="entry name" value="GNAT_dom"/>
</dbReference>
<accession>A0A179FHT5</accession>
<dbReference type="AlphaFoldDB" id="A0A179FHT5"/>
<dbReference type="Gene3D" id="3.40.630.30">
    <property type="match status" value="1"/>
</dbReference>
<dbReference type="PANTHER" id="PTHR42791">
    <property type="entry name" value="GNAT FAMILY ACETYLTRANSFERASE"/>
    <property type="match status" value="1"/>
</dbReference>
<dbReference type="SUPFAM" id="SSF55729">
    <property type="entry name" value="Acyl-CoA N-acyltransferases (Nat)"/>
    <property type="match status" value="1"/>
</dbReference>
<evidence type="ECO:0000313" key="2">
    <source>
        <dbReference type="EMBL" id="OAQ64801.1"/>
    </source>
</evidence>
<dbReference type="EMBL" id="LSBJ02000005">
    <property type="protein sequence ID" value="OAQ64801.1"/>
    <property type="molecule type" value="Genomic_DNA"/>
</dbReference>
<protein>
    <submittedName>
        <fullName evidence="2">Acetyltransferase (GNAT) family domain-containing protein</fullName>
    </submittedName>
</protein>
<dbReference type="Pfam" id="PF00583">
    <property type="entry name" value="Acetyltransf_1"/>
    <property type="match status" value="1"/>
</dbReference>
<sequence>MTPSGSLLPDGQDSIFRLREANPSDAPAMAQICMEAFASGPIARGLHGQTGFSEAGRASMQAGMESDLRAGNSSTVRYVVAELVDNCSNPASMPSNTSGDRPCQTPSTLIGFAKWLFYPDPAKSAQGPTTVSTSSLDEGSNLGLAQAFFGGCHELRQRYIEREARRHCILTILAVSPTRRGLGAGSALVGWGTDLADREGLDCWLTSTPVGYGVYRRAGFGDVDVLDLVLGRWGLGKVDGEDWGEMLAVDGFGGVGGGLYRVVLMCRRALNG</sequence>
<dbReference type="OrthoDB" id="2115692at2759"/>
<comment type="caution">
    <text evidence="2">The sequence shown here is derived from an EMBL/GenBank/DDBJ whole genome shotgun (WGS) entry which is preliminary data.</text>
</comment>
<evidence type="ECO:0000259" key="1">
    <source>
        <dbReference type="Pfam" id="PF00583"/>
    </source>
</evidence>
<dbReference type="InterPro" id="IPR016181">
    <property type="entry name" value="Acyl_CoA_acyltransferase"/>
</dbReference>
<gene>
    <name evidence="2" type="ORF">VFPPC_06022</name>
</gene>